<dbReference type="InterPro" id="IPR036737">
    <property type="entry name" value="OmpA-like_sf"/>
</dbReference>
<keyword evidence="4 7" id="KW-0812">Transmembrane</keyword>
<evidence type="ECO:0000256" key="3">
    <source>
        <dbReference type="ARBA" id="ARBA00022475"/>
    </source>
</evidence>
<evidence type="ECO:0000256" key="6">
    <source>
        <dbReference type="ARBA" id="ARBA00023136"/>
    </source>
</evidence>
<evidence type="ECO:0000256" key="4">
    <source>
        <dbReference type="ARBA" id="ARBA00022692"/>
    </source>
</evidence>
<evidence type="ECO:0000256" key="1">
    <source>
        <dbReference type="ARBA" id="ARBA00004162"/>
    </source>
</evidence>
<evidence type="ECO:0000256" key="2">
    <source>
        <dbReference type="ARBA" id="ARBA00008914"/>
    </source>
</evidence>
<evidence type="ECO:0000259" key="8">
    <source>
        <dbReference type="PROSITE" id="PS51123"/>
    </source>
</evidence>
<dbReference type="InterPro" id="IPR050330">
    <property type="entry name" value="Bact_OuterMem_StrucFunc"/>
</dbReference>
<dbReference type="PANTHER" id="PTHR30329:SF21">
    <property type="entry name" value="LIPOPROTEIN YIAD-RELATED"/>
    <property type="match status" value="1"/>
</dbReference>
<reference evidence="9" key="1">
    <citation type="submission" date="2019-03" db="EMBL/GenBank/DDBJ databases">
        <authorList>
            <person name="Hao L."/>
        </authorList>
    </citation>
    <scope>NUCLEOTIDE SEQUENCE</scope>
</reference>
<dbReference type="EMBL" id="CAADRM010000102">
    <property type="protein sequence ID" value="VFU15085.1"/>
    <property type="molecule type" value="Genomic_DNA"/>
</dbReference>
<dbReference type="InterPro" id="IPR025713">
    <property type="entry name" value="MotB-like_N_dom"/>
</dbReference>
<gene>
    <name evidence="9" type="primary">motB</name>
    <name evidence="9" type="ORF">SCFA_390008</name>
</gene>
<dbReference type="AlphaFoldDB" id="A0A485M6U1"/>
<name>A0A485M6U1_9ZZZZ</name>
<feature type="domain" description="OmpA-like" evidence="8">
    <location>
        <begin position="110"/>
        <end position="230"/>
    </location>
</feature>
<organism evidence="9">
    <name type="scientific">anaerobic digester metagenome</name>
    <dbReference type="NCBI Taxonomy" id="1263854"/>
    <lineage>
        <taxon>unclassified sequences</taxon>
        <taxon>metagenomes</taxon>
        <taxon>ecological metagenomes</taxon>
    </lineage>
</organism>
<dbReference type="Pfam" id="PF00691">
    <property type="entry name" value="OmpA"/>
    <property type="match status" value="1"/>
</dbReference>
<dbReference type="PANTHER" id="PTHR30329">
    <property type="entry name" value="STATOR ELEMENT OF FLAGELLAR MOTOR COMPLEX"/>
    <property type="match status" value="1"/>
</dbReference>
<accession>A0A485M6U1</accession>
<comment type="similarity">
    <text evidence="2">Belongs to the MotB family.</text>
</comment>
<dbReference type="PROSITE" id="PS51123">
    <property type="entry name" value="OMPA_2"/>
    <property type="match status" value="1"/>
</dbReference>
<dbReference type="InterPro" id="IPR006665">
    <property type="entry name" value="OmpA-like"/>
</dbReference>
<dbReference type="Pfam" id="PF13677">
    <property type="entry name" value="MotB_plug"/>
    <property type="match status" value="1"/>
</dbReference>
<dbReference type="SUPFAM" id="SSF103088">
    <property type="entry name" value="OmpA-like"/>
    <property type="match status" value="1"/>
</dbReference>
<sequence length="262" mass="28450">MARKKRVYVEPKQNTVIFLYTSLMLILLTFFIVLCSMSVQDERKQRMAIDSVLGSFGILPSGRSATQNPGGADLLSQAAPLREQIMQVRKIRSTLSENGIISGAAVSEGVLGVTITLKSNLLFKSGTDEFAPESAPVLNTLAEVLSSMDNPIAVTGHTDSIPYEGPPFYSNWALSAARAVAVVNYLAGRGIDQERLAAYGLGAQRPITSNSDAYGRALNRRVEITILGDIRSSVSLKGLDTPSEKPTGTLRYKGYDFKLDEW</sequence>
<dbReference type="CDD" id="cd07185">
    <property type="entry name" value="OmpA_C-like"/>
    <property type="match status" value="1"/>
</dbReference>
<keyword evidence="5 7" id="KW-1133">Transmembrane helix</keyword>
<feature type="transmembrane region" description="Helical" evidence="7">
    <location>
        <begin position="17"/>
        <end position="39"/>
    </location>
</feature>
<dbReference type="GO" id="GO:0005886">
    <property type="term" value="C:plasma membrane"/>
    <property type="evidence" value="ECO:0007669"/>
    <property type="project" value="UniProtKB-SubCell"/>
</dbReference>
<evidence type="ECO:0000313" key="9">
    <source>
        <dbReference type="EMBL" id="VFU15085.1"/>
    </source>
</evidence>
<comment type="subcellular location">
    <subcellularLocation>
        <location evidence="1">Cell membrane</location>
        <topology evidence="1">Single-pass membrane protein</topology>
    </subcellularLocation>
</comment>
<evidence type="ECO:0000256" key="5">
    <source>
        <dbReference type="ARBA" id="ARBA00022989"/>
    </source>
</evidence>
<proteinExistence type="inferred from homology"/>
<keyword evidence="6 7" id="KW-0472">Membrane</keyword>
<protein>
    <submittedName>
        <fullName evidence="9">Motility protein B</fullName>
    </submittedName>
</protein>
<keyword evidence="3" id="KW-1003">Cell membrane</keyword>
<dbReference type="Gene3D" id="3.30.1330.60">
    <property type="entry name" value="OmpA-like domain"/>
    <property type="match status" value="1"/>
</dbReference>
<evidence type="ECO:0000256" key="7">
    <source>
        <dbReference type="SAM" id="Phobius"/>
    </source>
</evidence>